<evidence type="ECO:0000256" key="2">
    <source>
        <dbReference type="ARBA" id="ARBA00022475"/>
    </source>
</evidence>
<dbReference type="Pfam" id="PF02687">
    <property type="entry name" value="FtsX"/>
    <property type="match status" value="2"/>
</dbReference>
<keyword evidence="5 6" id="KW-0472">Membrane</keyword>
<evidence type="ECO:0000259" key="7">
    <source>
        <dbReference type="Pfam" id="PF02687"/>
    </source>
</evidence>
<evidence type="ECO:0000256" key="1">
    <source>
        <dbReference type="ARBA" id="ARBA00004651"/>
    </source>
</evidence>
<evidence type="ECO:0000256" key="5">
    <source>
        <dbReference type="ARBA" id="ARBA00023136"/>
    </source>
</evidence>
<feature type="transmembrane region" description="Helical" evidence="6">
    <location>
        <begin position="832"/>
        <end position="858"/>
    </location>
</feature>
<accession>A0A1I5JCB3</accession>
<keyword evidence="9" id="KW-1185">Reference proteome</keyword>
<dbReference type="GO" id="GO:0005886">
    <property type="term" value="C:plasma membrane"/>
    <property type="evidence" value="ECO:0007669"/>
    <property type="project" value="UniProtKB-SubCell"/>
</dbReference>
<feature type="transmembrane region" description="Helical" evidence="6">
    <location>
        <begin position="446"/>
        <end position="472"/>
    </location>
</feature>
<proteinExistence type="predicted"/>
<organism evidence="8 9">
    <name type="scientific">Cohaesibacter marisflavi</name>
    <dbReference type="NCBI Taxonomy" id="655353"/>
    <lineage>
        <taxon>Bacteria</taxon>
        <taxon>Pseudomonadati</taxon>
        <taxon>Pseudomonadota</taxon>
        <taxon>Alphaproteobacteria</taxon>
        <taxon>Hyphomicrobiales</taxon>
        <taxon>Cohaesibacteraceae</taxon>
    </lineage>
</organism>
<feature type="transmembrane region" description="Helical" evidence="6">
    <location>
        <begin position="493"/>
        <end position="516"/>
    </location>
</feature>
<feature type="transmembrane region" description="Helical" evidence="6">
    <location>
        <begin position="47"/>
        <end position="67"/>
    </location>
</feature>
<dbReference type="RefSeq" id="WP_090074558.1">
    <property type="nucleotide sequence ID" value="NZ_FOVR01000011.1"/>
</dbReference>
<feature type="transmembrane region" description="Helical" evidence="6">
    <location>
        <begin position="375"/>
        <end position="395"/>
    </location>
</feature>
<feature type="transmembrane region" description="Helical" evidence="6">
    <location>
        <begin position="278"/>
        <end position="301"/>
    </location>
</feature>
<feature type="domain" description="ABC3 transporter permease C-terminal" evidence="7">
    <location>
        <begin position="284"/>
        <end position="401"/>
    </location>
</feature>
<dbReference type="InterPro" id="IPR038766">
    <property type="entry name" value="Membrane_comp_ABC_pdt"/>
</dbReference>
<comment type="subcellular location">
    <subcellularLocation>
        <location evidence="1">Cell membrane</location>
        <topology evidence="1">Multi-pass membrane protein</topology>
    </subcellularLocation>
</comment>
<protein>
    <submittedName>
        <fullName evidence="8">Putative ABC transport system permease protein</fullName>
    </submittedName>
</protein>
<keyword evidence="3 6" id="KW-0812">Transmembrane</keyword>
<keyword evidence="2" id="KW-1003">Cell membrane</keyword>
<keyword evidence="4 6" id="KW-1133">Transmembrane helix</keyword>
<reference evidence="8 9" key="1">
    <citation type="submission" date="2016-10" db="EMBL/GenBank/DDBJ databases">
        <authorList>
            <person name="de Groot N.N."/>
        </authorList>
    </citation>
    <scope>NUCLEOTIDE SEQUENCE [LARGE SCALE GENOMIC DNA]</scope>
    <source>
        <strain evidence="8 9">CGMCC 1.9157</strain>
    </source>
</reference>
<evidence type="ECO:0000256" key="6">
    <source>
        <dbReference type="SAM" id="Phobius"/>
    </source>
</evidence>
<evidence type="ECO:0000256" key="4">
    <source>
        <dbReference type="ARBA" id="ARBA00022989"/>
    </source>
</evidence>
<feature type="transmembrane region" description="Helical" evidence="6">
    <location>
        <begin position="797"/>
        <end position="820"/>
    </location>
</feature>
<evidence type="ECO:0000313" key="9">
    <source>
        <dbReference type="Proteomes" id="UP000199236"/>
    </source>
</evidence>
<name>A0A1I5JCB3_9HYPH</name>
<feature type="transmembrane region" description="Helical" evidence="6">
    <location>
        <begin position="322"/>
        <end position="355"/>
    </location>
</feature>
<evidence type="ECO:0000313" key="8">
    <source>
        <dbReference type="EMBL" id="SFO70213.1"/>
    </source>
</evidence>
<dbReference type="PANTHER" id="PTHR30287">
    <property type="entry name" value="MEMBRANE COMPONENT OF PREDICTED ABC SUPERFAMILY METABOLITE UPTAKE TRANSPORTER"/>
    <property type="match status" value="1"/>
</dbReference>
<dbReference type="InterPro" id="IPR003838">
    <property type="entry name" value="ABC3_permease_C"/>
</dbReference>
<dbReference type="OrthoDB" id="9775544at2"/>
<gene>
    <name evidence="8" type="ORF">SAMN04488056_11169</name>
</gene>
<feature type="transmembrane region" description="Helical" evidence="6">
    <location>
        <begin position="744"/>
        <end position="767"/>
    </location>
</feature>
<dbReference type="Proteomes" id="UP000199236">
    <property type="component" value="Unassembled WGS sequence"/>
</dbReference>
<dbReference type="EMBL" id="FOVR01000011">
    <property type="protein sequence ID" value="SFO70213.1"/>
    <property type="molecule type" value="Genomic_DNA"/>
</dbReference>
<feature type="domain" description="ABC3 transporter permease C-terminal" evidence="7">
    <location>
        <begin position="749"/>
        <end position="860"/>
    </location>
</feature>
<feature type="transmembrane region" description="Helical" evidence="6">
    <location>
        <begin position="422"/>
        <end position="440"/>
    </location>
</feature>
<dbReference type="STRING" id="655353.SAMN04488056_11169"/>
<sequence length="869" mass="93417">MDQLTSNKDTGSAHAFPGLPAPRGIWASLRLAFRFALREMRGGLRGFYIFLACIALGVAAIGAVGSASKALTGGLNEQGRQILGGDISLSAIHTPSTEEQRAYLKQFGQLAQLASLRAMARTADASDQLLIDIKAVDGNYPMVGDLVTTNGKTLAPGSLIVDPLLLDRLGLSVGDPLVIGVKQFTIADSIADEPDALASGIAFGPRVIMGLDDLQATDLLQPGVIVRWITRLKMDGDPSLSQVEAVIEQIRAEFPDAGWRIRSRADAAQGLKRNIDRFAAFLVLVGLASLITGGVGIANAVQAFISGRQTTIASYKCLGAPSWLIVGIYLMQIVFIAFIGIAIGVFFAALVPFILQAVIPDNLPLSSSLFHPLQLGKAALFGLLAALLFSMRPLLRTRSIPATALFRDQIAPVKYRASKRDWLIVLALGALLVGLVLATAEVLYVAAAFLVGMVIVFLLLRFVAFVIMKVAARLPRFRHVVPRLAIANLHRPGALTPSVALSLGLGLSLLVTLVLIDLNLQQQLTGNLQQKAPNFFFMNIQNSEVDQFEAELEAMAPEGMHQRVPMLRGRLVTLKGIAARDFEAPDGAQWVLRGDRGITYSAHLPENSTLVEGEWWPQDYSGEPLLSFDAELADEMGLAIGDSLEVNVLGRTISAKIYNLRQVEWQSLAINFVMVFSPNTFAGAPHAHLATLTLDPDGKESAEQIGQRESAIMKALVQDFPAVTSIRVGDALDTVNDLVRQLAWGMRAASSLAIIASILVLAGALAAGQRERIYDAVILKTLGATRGKVLQAYSLEYCLLGVITAVFALIIGHVAAYLVLTEMMEMAFAWQPLVSAIVVVLAMLLTILLGLIGTWSSLNRKPARILRNG</sequence>
<evidence type="ECO:0000256" key="3">
    <source>
        <dbReference type="ARBA" id="ARBA00022692"/>
    </source>
</evidence>
<dbReference type="PANTHER" id="PTHR30287:SF1">
    <property type="entry name" value="INNER MEMBRANE PROTEIN"/>
    <property type="match status" value="1"/>
</dbReference>
<dbReference type="AlphaFoldDB" id="A0A1I5JCB3"/>